<keyword evidence="1" id="KW-0472">Membrane</keyword>
<reference evidence="2" key="1">
    <citation type="submission" date="2023-02" db="EMBL/GenBank/DDBJ databases">
        <title>Genome sequence of Hyphococcus flavus.</title>
        <authorList>
            <person name="Rong J.-C."/>
            <person name="Zhao Q."/>
            <person name="Yi M."/>
            <person name="Wu J.-Y."/>
        </authorList>
    </citation>
    <scope>NUCLEOTIDE SEQUENCE</scope>
    <source>
        <strain evidence="2">MCCC 1K03223</strain>
    </source>
</reference>
<proteinExistence type="predicted"/>
<name>A0AAF0CFA0_9PROT</name>
<gene>
    <name evidence="2" type="ORF">PUV54_11895</name>
</gene>
<evidence type="ECO:0000313" key="3">
    <source>
        <dbReference type="Proteomes" id="UP001214043"/>
    </source>
</evidence>
<feature type="transmembrane region" description="Helical" evidence="1">
    <location>
        <begin position="32"/>
        <end position="53"/>
    </location>
</feature>
<feature type="transmembrane region" description="Helical" evidence="1">
    <location>
        <begin position="60"/>
        <end position="87"/>
    </location>
</feature>
<organism evidence="2 3">
    <name type="scientific">Hyphococcus flavus</name>
    <dbReference type="NCBI Taxonomy" id="1866326"/>
    <lineage>
        <taxon>Bacteria</taxon>
        <taxon>Pseudomonadati</taxon>
        <taxon>Pseudomonadota</taxon>
        <taxon>Alphaproteobacteria</taxon>
        <taxon>Parvularculales</taxon>
        <taxon>Parvularculaceae</taxon>
        <taxon>Hyphococcus</taxon>
    </lineage>
</organism>
<evidence type="ECO:0000313" key="2">
    <source>
        <dbReference type="EMBL" id="WDI30658.1"/>
    </source>
</evidence>
<dbReference type="Proteomes" id="UP001214043">
    <property type="component" value="Chromosome"/>
</dbReference>
<dbReference type="RefSeq" id="WP_274492468.1">
    <property type="nucleotide sequence ID" value="NZ_CP118166.1"/>
</dbReference>
<feature type="transmembrane region" description="Helical" evidence="1">
    <location>
        <begin position="93"/>
        <end position="111"/>
    </location>
</feature>
<dbReference type="KEGG" id="hfl:PUV54_11895"/>
<protein>
    <submittedName>
        <fullName evidence="2">Uncharacterized protein</fullName>
    </submittedName>
</protein>
<evidence type="ECO:0000256" key="1">
    <source>
        <dbReference type="SAM" id="Phobius"/>
    </source>
</evidence>
<keyword evidence="3" id="KW-1185">Reference proteome</keyword>
<accession>A0AAF0CFA0</accession>
<keyword evidence="1" id="KW-0812">Transmembrane</keyword>
<sequence>MAKWIAGFLALYAAHVSTFLMAARVDDPPFWTGILSLASLIALFGLVAAFIATRDEVKRAIALTAGAVAALATALLTYAAHAFAWMALPLEPWALSVGIFLIAYGALSWRARL</sequence>
<keyword evidence="1" id="KW-1133">Transmembrane helix</keyword>
<dbReference type="EMBL" id="CP118166">
    <property type="protein sequence ID" value="WDI30658.1"/>
    <property type="molecule type" value="Genomic_DNA"/>
</dbReference>
<dbReference type="AlphaFoldDB" id="A0AAF0CFA0"/>